<dbReference type="Pfam" id="PF14103">
    <property type="entry name" value="DUF4276"/>
    <property type="match status" value="1"/>
</dbReference>
<protein>
    <submittedName>
        <fullName evidence="1">DUF4276</fullName>
    </submittedName>
</protein>
<name>A0A975BJ68_9BACT</name>
<dbReference type="EMBL" id="CP061800">
    <property type="protein sequence ID" value="QTA86333.1"/>
    <property type="molecule type" value="Genomic_DNA"/>
</dbReference>
<gene>
    <name evidence="1" type="ORF">dnm_023550</name>
</gene>
<dbReference type="RefSeq" id="WP_207682011.1">
    <property type="nucleotide sequence ID" value="NZ_CP061800.1"/>
</dbReference>
<dbReference type="InterPro" id="IPR025455">
    <property type="entry name" value="DUF4276"/>
</dbReference>
<accession>A0A975BJ68</accession>
<evidence type="ECO:0000313" key="2">
    <source>
        <dbReference type="Proteomes" id="UP000663722"/>
    </source>
</evidence>
<dbReference type="KEGG" id="dmm:dnm_023550"/>
<proteinExistence type="predicted"/>
<evidence type="ECO:0000313" key="1">
    <source>
        <dbReference type="EMBL" id="QTA86333.1"/>
    </source>
</evidence>
<reference evidence="1" key="1">
    <citation type="journal article" date="2021" name="Microb. Physiol.">
        <title>Proteogenomic Insights into the Physiology of Marine, Sulfate-Reducing, Filamentous Desulfonema limicola and Desulfonema magnum.</title>
        <authorList>
            <person name="Schnaars V."/>
            <person name="Wohlbrand L."/>
            <person name="Scheve S."/>
            <person name="Hinrichs C."/>
            <person name="Reinhardt R."/>
            <person name="Rabus R."/>
        </authorList>
    </citation>
    <scope>NUCLEOTIDE SEQUENCE</scope>
    <source>
        <strain evidence="1">4be13</strain>
    </source>
</reference>
<dbReference type="AlphaFoldDB" id="A0A975BJ68"/>
<sequence>MIRLHIIVEGQTEEAFVKRVLRDYLGMFNIVTDVRCVETSRSSGRIYRGGVIDYGRVRRDIMRWMREDRNRDACFTTMFDLFRLPEDFPRFAEAMKYKSPYERVSEIERAFRENIGDYRFIPYIQLHEFEALILSDPSKFETEFVDRDKAVRNLVKMCSEFASPELIDDGPDTAPSKRIIKELPEYKGRKPSAGPRIAREIGIEALWKKCPHFREWLHKLEALANG</sequence>
<organism evidence="1 2">
    <name type="scientific">Desulfonema magnum</name>
    <dbReference type="NCBI Taxonomy" id="45655"/>
    <lineage>
        <taxon>Bacteria</taxon>
        <taxon>Pseudomonadati</taxon>
        <taxon>Thermodesulfobacteriota</taxon>
        <taxon>Desulfobacteria</taxon>
        <taxon>Desulfobacterales</taxon>
        <taxon>Desulfococcaceae</taxon>
        <taxon>Desulfonema</taxon>
    </lineage>
</organism>
<keyword evidence="2" id="KW-1185">Reference proteome</keyword>
<dbReference type="Proteomes" id="UP000663722">
    <property type="component" value="Chromosome"/>
</dbReference>